<reference evidence="1 2" key="1">
    <citation type="submission" date="2014-08" db="EMBL/GenBank/DDBJ databases">
        <title>Genomic and Phenotypic Diversity of Colwellia psychrerythraea strains from Disparate Marine Basins.</title>
        <authorList>
            <person name="Techtmann S.M."/>
            <person name="Stelling S.C."/>
            <person name="Utturkar S.M."/>
            <person name="Alshibli N."/>
            <person name="Harris A."/>
            <person name="Brown S.D."/>
            <person name="Hazen T.C."/>
        </authorList>
    </citation>
    <scope>NUCLEOTIDE SEQUENCE [LARGE SCALE GENOMIC DNA]</scope>
    <source>
        <strain evidence="1 2">ND2E</strain>
    </source>
</reference>
<gene>
    <name evidence="1" type="ORF">ND2E_1284</name>
</gene>
<proteinExistence type="predicted"/>
<accession>A0A099L067</accession>
<dbReference type="EMBL" id="JQED01000003">
    <property type="protein sequence ID" value="KGJ95502.1"/>
    <property type="molecule type" value="Genomic_DNA"/>
</dbReference>
<protein>
    <submittedName>
        <fullName evidence="1">Uncharacterized protein</fullName>
    </submittedName>
</protein>
<comment type="caution">
    <text evidence="1">The sequence shown here is derived from an EMBL/GenBank/DDBJ whole genome shotgun (WGS) entry which is preliminary data.</text>
</comment>
<dbReference type="Proteomes" id="UP000029843">
    <property type="component" value="Unassembled WGS sequence"/>
</dbReference>
<evidence type="ECO:0000313" key="1">
    <source>
        <dbReference type="EMBL" id="KGJ95502.1"/>
    </source>
</evidence>
<organism evidence="1 2">
    <name type="scientific">Colwellia psychrerythraea</name>
    <name type="common">Vibrio psychroerythus</name>
    <dbReference type="NCBI Taxonomy" id="28229"/>
    <lineage>
        <taxon>Bacteria</taxon>
        <taxon>Pseudomonadati</taxon>
        <taxon>Pseudomonadota</taxon>
        <taxon>Gammaproteobacteria</taxon>
        <taxon>Alteromonadales</taxon>
        <taxon>Colwelliaceae</taxon>
        <taxon>Colwellia</taxon>
    </lineage>
</organism>
<sequence length="60" mass="7096">MTIEKKRNYLLYGNRVVIYLSSLIGLYFDINIAYVLALTLWLWLPQCLLLELNLLKAIKH</sequence>
<name>A0A099L067_COLPS</name>
<dbReference type="AlphaFoldDB" id="A0A099L067"/>
<evidence type="ECO:0000313" key="2">
    <source>
        <dbReference type="Proteomes" id="UP000029843"/>
    </source>
</evidence>